<dbReference type="OrthoDB" id="191139at2759"/>
<comment type="similarity">
    <text evidence="2">Belongs to the short-chain dehydrogenases/reductases (SDR) family.</text>
</comment>
<dbReference type="PRINTS" id="PR00080">
    <property type="entry name" value="SDRFAMILY"/>
</dbReference>
<dbReference type="Proteomes" id="UP000597762">
    <property type="component" value="Unassembled WGS sequence"/>
</dbReference>
<dbReference type="EMBL" id="CAHIKZ030004626">
    <property type="protein sequence ID" value="CAE1313061.1"/>
    <property type="molecule type" value="Genomic_DNA"/>
</dbReference>
<dbReference type="EC" id="1.1.1.-" evidence="3"/>
<gene>
    <name evidence="3" type="ORF">SPHA_64288</name>
</gene>
<dbReference type="SUPFAM" id="SSF51735">
    <property type="entry name" value="NAD(P)-binding Rossmann-fold domains"/>
    <property type="match status" value="1"/>
</dbReference>
<dbReference type="AlphaFoldDB" id="A0A812E0U4"/>
<accession>A0A812E0U4</accession>
<dbReference type="PANTHER" id="PTHR43157:SF31">
    <property type="entry name" value="PHOSPHATIDYLINOSITOL-GLYCAN BIOSYNTHESIS CLASS F PROTEIN"/>
    <property type="match status" value="1"/>
</dbReference>
<dbReference type="PRINTS" id="PR00081">
    <property type="entry name" value="GDHRDH"/>
</dbReference>
<keyword evidence="4" id="KW-1185">Reference proteome</keyword>
<dbReference type="InterPro" id="IPR002347">
    <property type="entry name" value="SDR_fam"/>
</dbReference>
<dbReference type="Gene3D" id="3.40.50.720">
    <property type="entry name" value="NAD(P)-binding Rossmann-like Domain"/>
    <property type="match status" value="1"/>
</dbReference>
<dbReference type="PANTHER" id="PTHR43157">
    <property type="entry name" value="PHOSPHATIDYLINOSITOL-GLYCAN BIOSYNTHESIS CLASS F PROTEIN-RELATED"/>
    <property type="match status" value="1"/>
</dbReference>
<dbReference type="GO" id="GO:0016491">
    <property type="term" value="F:oxidoreductase activity"/>
    <property type="evidence" value="ECO:0007669"/>
    <property type="project" value="UniProtKB-KW"/>
</dbReference>
<dbReference type="Pfam" id="PF00106">
    <property type="entry name" value="adh_short"/>
    <property type="match status" value="1"/>
</dbReference>
<evidence type="ECO:0000313" key="3">
    <source>
        <dbReference type="EMBL" id="CAE1313061.1"/>
    </source>
</evidence>
<evidence type="ECO:0000256" key="2">
    <source>
        <dbReference type="RuleBase" id="RU000363"/>
    </source>
</evidence>
<comment type="caution">
    <text evidence="3">The sequence shown here is derived from an EMBL/GenBank/DDBJ whole genome shotgun (WGS) entry which is preliminary data.</text>
</comment>
<name>A0A812E0U4_ACAPH</name>
<sequence>MACIDKETAEPIAEEIRQKTAVDPSLVSVVQLDLSDLDSVRNCSRKICASEPKLDVLINDAGVGIGPVKTSKQGYDYTFAVNHLGHFLLTHLLLGLLKKSRPSRIINVSSMYHRKVTRTLDFSREPKPESDMKYPGLFGYPTSKLAQILHTNILAKQLKEHGVVANSMHPGYVSSGIWYTDIHNKFVIIFMRFFGWLSTIIGRTPKDAAQTAIYMAADPALEKVSGQYFENVAISDQLSSFAKDPELAQKMWDVSSEMCGLTKKVE</sequence>
<dbReference type="InterPro" id="IPR036291">
    <property type="entry name" value="NAD(P)-bd_dom_sf"/>
</dbReference>
<organism evidence="3 4">
    <name type="scientific">Acanthosepion pharaonis</name>
    <name type="common">Pharaoh cuttlefish</name>
    <name type="synonym">Sepia pharaonis</name>
    <dbReference type="NCBI Taxonomy" id="158019"/>
    <lineage>
        <taxon>Eukaryota</taxon>
        <taxon>Metazoa</taxon>
        <taxon>Spiralia</taxon>
        <taxon>Lophotrochozoa</taxon>
        <taxon>Mollusca</taxon>
        <taxon>Cephalopoda</taxon>
        <taxon>Coleoidea</taxon>
        <taxon>Decapodiformes</taxon>
        <taxon>Sepiida</taxon>
        <taxon>Sepiina</taxon>
        <taxon>Sepiidae</taxon>
        <taxon>Acanthosepion</taxon>
    </lineage>
</organism>
<proteinExistence type="inferred from homology"/>
<evidence type="ECO:0000256" key="1">
    <source>
        <dbReference type="ARBA" id="ARBA00023002"/>
    </source>
</evidence>
<protein>
    <submittedName>
        <fullName evidence="3">RDH14</fullName>
        <ecNumber evidence="3">1.1.1.-</ecNumber>
    </submittedName>
</protein>
<keyword evidence="1 3" id="KW-0560">Oxidoreductase</keyword>
<reference evidence="3" key="1">
    <citation type="submission" date="2021-01" db="EMBL/GenBank/DDBJ databases">
        <authorList>
            <person name="Li R."/>
            <person name="Bekaert M."/>
        </authorList>
    </citation>
    <scope>NUCLEOTIDE SEQUENCE</scope>
    <source>
        <strain evidence="3">Farmed</strain>
    </source>
</reference>
<evidence type="ECO:0000313" key="4">
    <source>
        <dbReference type="Proteomes" id="UP000597762"/>
    </source>
</evidence>